<dbReference type="RefSeq" id="WP_380665291.1">
    <property type="nucleotide sequence ID" value="NZ_JBHTCJ010000002.1"/>
</dbReference>
<name>A0ABW2LFD6_9PSEU</name>
<keyword evidence="3" id="KW-1185">Reference proteome</keyword>
<keyword evidence="1" id="KW-1133">Transmembrane helix</keyword>
<evidence type="ECO:0000256" key="1">
    <source>
        <dbReference type="SAM" id="Phobius"/>
    </source>
</evidence>
<reference evidence="3" key="1">
    <citation type="journal article" date="2019" name="Int. J. Syst. Evol. Microbiol.">
        <title>The Global Catalogue of Microorganisms (GCM) 10K type strain sequencing project: providing services to taxonomists for standard genome sequencing and annotation.</title>
        <authorList>
            <consortium name="The Broad Institute Genomics Platform"/>
            <consortium name="The Broad Institute Genome Sequencing Center for Infectious Disease"/>
            <person name="Wu L."/>
            <person name="Ma J."/>
        </authorList>
    </citation>
    <scope>NUCLEOTIDE SEQUENCE [LARGE SCALE GENOMIC DNA]</scope>
    <source>
        <strain evidence="3">WLHS5</strain>
    </source>
</reference>
<feature type="transmembrane region" description="Helical" evidence="1">
    <location>
        <begin position="48"/>
        <end position="69"/>
    </location>
</feature>
<comment type="caution">
    <text evidence="2">The sequence shown here is derived from an EMBL/GenBank/DDBJ whole genome shotgun (WGS) entry which is preliminary data.</text>
</comment>
<feature type="transmembrane region" description="Helical" evidence="1">
    <location>
        <begin position="15"/>
        <end position="36"/>
    </location>
</feature>
<organism evidence="2 3">
    <name type="scientific">Saccharopolyspora griseoalba</name>
    <dbReference type="NCBI Taxonomy" id="1431848"/>
    <lineage>
        <taxon>Bacteria</taxon>
        <taxon>Bacillati</taxon>
        <taxon>Actinomycetota</taxon>
        <taxon>Actinomycetes</taxon>
        <taxon>Pseudonocardiales</taxon>
        <taxon>Pseudonocardiaceae</taxon>
        <taxon>Saccharopolyspora</taxon>
    </lineage>
</organism>
<evidence type="ECO:0000313" key="3">
    <source>
        <dbReference type="Proteomes" id="UP001596504"/>
    </source>
</evidence>
<proteinExistence type="predicted"/>
<dbReference type="EMBL" id="JBHTCJ010000002">
    <property type="protein sequence ID" value="MFC7340953.1"/>
    <property type="molecule type" value="Genomic_DNA"/>
</dbReference>
<sequence length="84" mass="8570">MASGGSGRTAGAFDIRTVIALLFAIYGVVLVAVGLVEPQAEIAKSAGVNINLWGGVGMLAFAAVMVGWARLRPIVVPDEADGDE</sequence>
<evidence type="ECO:0000313" key="2">
    <source>
        <dbReference type="EMBL" id="MFC7340953.1"/>
    </source>
</evidence>
<protein>
    <submittedName>
        <fullName evidence="2">Uncharacterized protein</fullName>
    </submittedName>
</protein>
<accession>A0ABW2LFD6</accession>
<keyword evidence="1" id="KW-0472">Membrane</keyword>
<keyword evidence="1" id="KW-0812">Transmembrane</keyword>
<gene>
    <name evidence="2" type="ORF">ACFQRI_05975</name>
</gene>
<dbReference type="Proteomes" id="UP001596504">
    <property type="component" value="Unassembled WGS sequence"/>
</dbReference>